<sequence length="562" mass="62663">MLERRLQTLVWASPSQDHGLSSTTLALIIAGGVLVFGLLIAVVCHLQAKAKRRDKLLRREAQRIQETRAMMECNYEMQSDKEPHVQLANDVRFDSTFAHTRIPHHELFNLRLVAKGSGTVVFRAIFNSMEIAVKQLLPSQCSCLLTVTDFMREIRLCSTLEHQNIVRFIGLAWTEGPSLSDLSLLTEFMPHGDLATFLAFERKTPIADRRLLASWEAHVTKHFILVNLINPLTPSLLPHGHKTLERESVKAKAKVLSNAFIAMLVGEGKLTPSFTIHIPSCILDLATQCLSFNPNDPADCASLQQTYKANAAICSVKFDALNITLANAFCNDECLREILALNQRTKACQQAIVDIEIFSCVQCQSVFTLHPTFQKVCGINFQHQNYYVGEFYYQFSSYIANCKVQFPTVQFPSLLTPSSPSSGSTTTYIGIGVDLIVLVLLVIVFIIYRRCKHASAKSFNLRTITNTGENYSKSLLPLLFQVDSTRFDADLSFYHQAGANTESRVYCNASIAMRVAQGKLAPSFTKCIPSAILELAIECLSLNPNYRPSPIQLSMPSSTPNE</sequence>
<feature type="transmembrane region" description="Helical" evidence="1">
    <location>
        <begin position="20"/>
        <end position="46"/>
    </location>
</feature>
<name>A0A1W0A9Y7_9STRA</name>
<evidence type="ECO:0000313" key="4">
    <source>
        <dbReference type="Proteomes" id="UP000243217"/>
    </source>
</evidence>
<keyword evidence="4" id="KW-1185">Reference proteome</keyword>
<dbReference type="PANTHER" id="PTHR44329:SF214">
    <property type="entry name" value="PROTEIN KINASE DOMAIN-CONTAINING PROTEIN"/>
    <property type="match status" value="1"/>
</dbReference>
<dbReference type="OrthoDB" id="4062651at2759"/>
<organism evidence="3 4">
    <name type="scientific">Thraustotheca clavata</name>
    <dbReference type="NCBI Taxonomy" id="74557"/>
    <lineage>
        <taxon>Eukaryota</taxon>
        <taxon>Sar</taxon>
        <taxon>Stramenopiles</taxon>
        <taxon>Oomycota</taxon>
        <taxon>Saprolegniomycetes</taxon>
        <taxon>Saprolegniales</taxon>
        <taxon>Achlyaceae</taxon>
        <taxon>Thraustotheca</taxon>
    </lineage>
</organism>
<comment type="caution">
    <text evidence="3">The sequence shown here is derived from an EMBL/GenBank/DDBJ whole genome shotgun (WGS) entry which is preliminary data.</text>
</comment>
<feature type="transmembrane region" description="Helical" evidence="1">
    <location>
        <begin position="428"/>
        <end position="448"/>
    </location>
</feature>
<keyword evidence="1" id="KW-1133">Transmembrane helix</keyword>
<dbReference type="SUPFAM" id="SSF56112">
    <property type="entry name" value="Protein kinase-like (PK-like)"/>
    <property type="match status" value="1"/>
</dbReference>
<dbReference type="InterPro" id="IPR011009">
    <property type="entry name" value="Kinase-like_dom_sf"/>
</dbReference>
<dbReference type="Proteomes" id="UP000243217">
    <property type="component" value="Unassembled WGS sequence"/>
</dbReference>
<keyword evidence="1" id="KW-0472">Membrane</keyword>
<dbReference type="PANTHER" id="PTHR44329">
    <property type="entry name" value="SERINE/THREONINE-PROTEIN KINASE TNNI3K-RELATED"/>
    <property type="match status" value="1"/>
</dbReference>
<dbReference type="InterPro" id="IPR001245">
    <property type="entry name" value="Ser-Thr/Tyr_kinase_cat_dom"/>
</dbReference>
<keyword evidence="1" id="KW-0812">Transmembrane</keyword>
<evidence type="ECO:0000313" key="3">
    <source>
        <dbReference type="EMBL" id="OQS07112.1"/>
    </source>
</evidence>
<accession>A0A1W0A9Y7</accession>
<protein>
    <recommendedName>
        <fullName evidence="2">Serine-threonine/tyrosine-protein kinase catalytic domain-containing protein</fullName>
    </recommendedName>
</protein>
<dbReference type="STRING" id="74557.A0A1W0A9Y7"/>
<dbReference type="InterPro" id="IPR051681">
    <property type="entry name" value="Ser/Thr_Kinases-Pseudokinases"/>
</dbReference>
<dbReference type="Gene3D" id="1.10.510.10">
    <property type="entry name" value="Transferase(Phosphotransferase) domain 1"/>
    <property type="match status" value="1"/>
</dbReference>
<dbReference type="GO" id="GO:0004674">
    <property type="term" value="F:protein serine/threonine kinase activity"/>
    <property type="evidence" value="ECO:0007669"/>
    <property type="project" value="TreeGrafter"/>
</dbReference>
<proteinExistence type="predicted"/>
<feature type="domain" description="Serine-threonine/tyrosine-protein kinase catalytic" evidence="2">
    <location>
        <begin position="113"/>
        <end position="204"/>
    </location>
</feature>
<reference evidence="3 4" key="1">
    <citation type="journal article" date="2014" name="Genome Biol. Evol.">
        <title>The secreted proteins of Achlya hypogyna and Thraustotheca clavata identify the ancestral oomycete secretome and reveal gene acquisitions by horizontal gene transfer.</title>
        <authorList>
            <person name="Misner I."/>
            <person name="Blouin N."/>
            <person name="Leonard G."/>
            <person name="Richards T.A."/>
            <person name="Lane C.E."/>
        </authorList>
    </citation>
    <scope>NUCLEOTIDE SEQUENCE [LARGE SCALE GENOMIC DNA]</scope>
    <source>
        <strain evidence="3 4">ATCC 34112</strain>
    </source>
</reference>
<evidence type="ECO:0000259" key="2">
    <source>
        <dbReference type="Pfam" id="PF07714"/>
    </source>
</evidence>
<gene>
    <name evidence="3" type="ORF">THRCLA_20219</name>
</gene>
<dbReference type="Pfam" id="PF07714">
    <property type="entry name" value="PK_Tyr_Ser-Thr"/>
    <property type="match status" value="1"/>
</dbReference>
<evidence type="ECO:0000256" key="1">
    <source>
        <dbReference type="SAM" id="Phobius"/>
    </source>
</evidence>
<dbReference type="EMBL" id="JNBS01000276">
    <property type="protein sequence ID" value="OQS07112.1"/>
    <property type="molecule type" value="Genomic_DNA"/>
</dbReference>
<dbReference type="AlphaFoldDB" id="A0A1W0A9Y7"/>